<gene>
    <name evidence="1" type="ORF">DSW25_02030</name>
</gene>
<name>A0A073IND7_9RHOB</name>
<accession>A0A073IND7</accession>
<comment type="caution">
    <text evidence="1">The sequence shown here is derived from an EMBL/GenBank/DDBJ whole genome shotgun (WGS) entry which is preliminary data.</text>
</comment>
<organism evidence="1 2">
    <name type="scientific">Sulfitobacter donghicola DSW-25 = KCTC 12864 = JCM 14565</name>
    <dbReference type="NCBI Taxonomy" id="1300350"/>
    <lineage>
        <taxon>Bacteria</taxon>
        <taxon>Pseudomonadati</taxon>
        <taxon>Pseudomonadota</taxon>
        <taxon>Alphaproteobacteria</taxon>
        <taxon>Rhodobacterales</taxon>
        <taxon>Roseobacteraceae</taxon>
        <taxon>Sulfitobacter</taxon>
    </lineage>
</organism>
<dbReference type="RefSeq" id="WP_025059099.1">
    <property type="nucleotide sequence ID" value="NZ_JAMC01000001.1"/>
</dbReference>
<dbReference type="AlphaFoldDB" id="A0A073IND7"/>
<sequence>MFFNYEKYEEAFEEIAEFLDCNLLDVYDAFCANPEPLAHTPVAIKEVKEANKELLRAANSLEKAAKIWAGLPPSTRRHLNGQGAVTVAQIERSVFLMRDIAKDRKAQLLGDGRGGRNYAALYVAYNVFQLFEDLGLPIRFGHNDGKPSTQYGQAVELSLRVLEIDADWRSVTREAYALTEN</sequence>
<keyword evidence="2" id="KW-1185">Reference proteome</keyword>
<proteinExistence type="predicted"/>
<evidence type="ECO:0000313" key="1">
    <source>
        <dbReference type="EMBL" id="KEJ91060.1"/>
    </source>
</evidence>
<protein>
    <submittedName>
        <fullName evidence="1">Uncharacterized protein</fullName>
    </submittedName>
</protein>
<reference evidence="1 2" key="1">
    <citation type="submission" date="2014-01" db="EMBL/GenBank/DDBJ databases">
        <title>Sulfitobacter donghicola JCM 14565 Genome Sequencing.</title>
        <authorList>
            <person name="Lai Q."/>
            <person name="Hong Z."/>
        </authorList>
    </citation>
    <scope>NUCLEOTIDE SEQUENCE [LARGE SCALE GENOMIC DNA]</scope>
    <source>
        <strain evidence="1 2">JCM 14565</strain>
    </source>
</reference>
<dbReference type="EMBL" id="JAMC01000001">
    <property type="protein sequence ID" value="KEJ91060.1"/>
    <property type="molecule type" value="Genomic_DNA"/>
</dbReference>
<evidence type="ECO:0000313" key="2">
    <source>
        <dbReference type="Proteomes" id="UP000027734"/>
    </source>
</evidence>
<dbReference type="Proteomes" id="UP000027734">
    <property type="component" value="Unassembled WGS sequence"/>
</dbReference>